<dbReference type="Proteomes" id="UP000291259">
    <property type="component" value="Chromosome"/>
</dbReference>
<feature type="transmembrane region" description="Helical" evidence="6">
    <location>
        <begin position="335"/>
        <end position="355"/>
    </location>
</feature>
<dbReference type="InterPro" id="IPR050833">
    <property type="entry name" value="Poly_Biosynth_Transport"/>
</dbReference>
<evidence type="ECO:0000256" key="4">
    <source>
        <dbReference type="ARBA" id="ARBA00022989"/>
    </source>
</evidence>
<dbReference type="KEGG" id="agf:ET445_15790"/>
<feature type="transmembrane region" description="Helical" evidence="6">
    <location>
        <begin position="296"/>
        <end position="315"/>
    </location>
</feature>
<reference evidence="7 8" key="1">
    <citation type="submission" date="2019-01" db="EMBL/GenBank/DDBJ databases">
        <title>Genome sequencing of strain FW100M-8.</title>
        <authorList>
            <person name="Heo J."/>
            <person name="Kim S.-J."/>
            <person name="Kim J.-S."/>
            <person name="Hong S.-B."/>
            <person name="Kwon S.-W."/>
        </authorList>
    </citation>
    <scope>NUCLEOTIDE SEQUENCE [LARGE SCALE GENOMIC DNA]</scope>
    <source>
        <strain evidence="7 8">FW100M-8</strain>
    </source>
</reference>
<sequence>MSTPSKSRLGTHGRALAEITAISALGILATAGFQVVAARGLGTEQFGLLAAFLAVVNVVAVGSSALRNSVAVATAAVEPTGASGTDSPSRRRHLDGPFIEALVLGGAATVVVLAIGPLLVGSLDASWLLVLVTALGIVPYFLFARAQGILQGVDATRSVVWWTTGSQLLQLGLTTIAVVTGTGALGVLLVVVVTAVLGAVGAGLQLRRAGIVGRASAFTAQSITVLLLTVTFAWMTNADVVLVRGGASPHDSGAYAAGAVLVKTMLIVPSILSLYLLPRFVRASGDRARTRQGLNLTLVFTLVTGIAISGGLWLLGGPIVDLLYGPAYAETVGLLPWMALMCLPWSMAQAVLISLTAGASRLGLVIALGAALLQLAGFLVALPDILLAIALNGASGTLALVAFYIAHLVRSRPTLVTATNAPTQSAS</sequence>
<keyword evidence="4 6" id="KW-1133">Transmembrane helix</keyword>
<feature type="transmembrane region" description="Helical" evidence="6">
    <location>
        <begin position="185"/>
        <end position="204"/>
    </location>
</feature>
<dbReference type="OrthoDB" id="4833037at2"/>
<evidence type="ECO:0000313" key="7">
    <source>
        <dbReference type="EMBL" id="QAY74577.1"/>
    </source>
</evidence>
<organism evidence="7 8">
    <name type="scientific">Agromyces protaetiae</name>
    <dbReference type="NCBI Taxonomy" id="2509455"/>
    <lineage>
        <taxon>Bacteria</taxon>
        <taxon>Bacillati</taxon>
        <taxon>Actinomycetota</taxon>
        <taxon>Actinomycetes</taxon>
        <taxon>Micrococcales</taxon>
        <taxon>Microbacteriaceae</taxon>
        <taxon>Agromyces</taxon>
    </lineage>
</organism>
<dbReference type="GO" id="GO:0005886">
    <property type="term" value="C:plasma membrane"/>
    <property type="evidence" value="ECO:0007669"/>
    <property type="project" value="UniProtKB-SubCell"/>
</dbReference>
<feature type="transmembrane region" description="Helical" evidence="6">
    <location>
        <begin position="126"/>
        <end position="146"/>
    </location>
</feature>
<dbReference type="EMBL" id="CP035491">
    <property type="protein sequence ID" value="QAY74577.1"/>
    <property type="molecule type" value="Genomic_DNA"/>
</dbReference>
<accession>A0A4P6FKQ8</accession>
<evidence type="ECO:0000256" key="5">
    <source>
        <dbReference type="ARBA" id="ARBA00023136"/>
    </source>
</evidence>
<feature type="transmembrane region" description="Helical" evidence="6">
    <location>
        <begin position="98"/>
        <end position="120"/>
    </location>
</feature>
<feature type="transmembrane region" description="Helical" evidence="6">
    <location>
        <begin position="21"/>
        <end position="40"/>
    </location>
</feature>
<feature type="transmembrane region" description="Helical" evidence="6">
    <location>
        <begin position="385"/>
        <end position="406"/>
    </location>
</feature>
<dbReference type="AlphaFoldDB" id="A0A4P6FKQ8"/>
<evidence type="ECO:0000256" key="6">
    <source>
        <dbReference type="SAM" id="Phobius"/>
    </source>
</evidence>
<feature type="transmembrane region" description="Helical" evidence="6">
    <location>
        <begin position="216"/>
        <end position="235"/>
    </location>
</feature>
<name>A0A4P6FKQ8_9MICO</name>
<evidence type="ECO:0000313" key="8">
    <source>
        <dbReference type="Proteomes" id="UP000291259"/>
    </source>
</evidence>
<dbReference type="PANTHER" id="PTHR30250">
    <property type="entry name" value="PST FAMILY PREDICTED COLANIC ACID TRANSPORTER"/>
    <property type="match status" value="1"/>
</dbReference>
<feature type="transmembrane region" description="Helical" evidence="6">
    <location>
        <begin position="46"/>
        <end position="66"/>
    </location>
</feature>
<dbReference type="RefSeq" id="WP_129192121.1">
    <property type="nucleotide sequence ID" value="NZ_CP035491.1"/>
</dbReference>
<evidence type="ECO:0000256" key="2">
    <source>
        <dbReference type="ARBA" id="ARBA00022475"/>
    </source>
</evidence>
<keyword evidence="3 6" id="KW-0812">Transmembrane</keyword>
<evidence type="ECO:0000256" key="1">
    <source>
        <dbReference type="ARBA" id="ARBA00004651"/>
    </source>
</evidence>
<evidence type="ECO:0008006" key="9">
    <source>
        <dbReference type="Google" id="ProtNLM"/>
    </source>
</evidence>
<evidence type="ECO:0000256" key="3">
    <source>
        <dbReference type="ARBA" id="ARBA00022692"/>
    </source>
</evidence>
<keyword evidence="5 6" id="KW-0472">Membrane</keyword>
<gene>
    <name evidence="7" type="ORF">ET445_15790</name>
</gene>
<keyword evidence="2" id="KW-1003">Cell membrane</keyword>
<feature type="transmembrane region" description="Helical" evidence="6">
    <location>
        <begin position="362"/>
        <end position="379"/>
    </location>
</feature>
<dbReference type="PANTHER" id="PTHR30250:SF11">
    <property type="entry name" value="O-ANTIGEN TRANSPORTER-RELATED"/>
    <property type="match status" value="1"/>
</dbReference>
<comment type="subcellular location">
    <subcellularLocation>
        <location evidence="1">Cell membrane</location>
        <topology evidence="1">Multi-pass membrane protein</topology>
    </subcellularLocation>
</comment>
<proteinExistence type="predicted"/>
<keyword evidence="8" id="KW-1185">Reference proteome</keyword>
<protein>
    <recommendedName>
        <fullName evidence="9">Polysaccharide biosynthesis protein</fullName>
    </recommendedName>
</protein>
<feature type="transmembrane region" description="Helical" evidence="6">
    <location>
        <begin position="255"/>
        <end position="276"/>
    </location>
</feature>